<organism evidence="1">
    <name type="scientific">freshwater metagenome</name>
    <dbReference type="NCBI Taxonomy" id="449393"/>
    <lineage>
        <taxon>unclassified sequences</taxon>
        <taxon>metagenomes</taxon>
        <taxon>ecological metagenomes</taxon>
    </lineage>
</organism>
<dbReference type="SUPFAM" id="SSF109854">
    <property type="entry name" value="DinB/YfiT-like putative metalloenzymes"/>
    <property type="match status" value="1"/>
</dbReference>
<gene>
    <name evidence="1" type="ORF">UFOPK1392_00299</name>
</gene>
<dbReference type="Pfam" id="PF04978">
    <property type="entry name" value="MST"/>
    <property type="match status" value="1"/>
</dbReference>
<dbReference type="EMBL" id="CAEMXZ010000007">
    <property type="protein sequence ID" value="CAB4322564.1"/>
    <property type="molecule type" value="Genomic_DNA"/>
</dbReference>
<sequence>MADIDTPRADGPETTILPSTLRYLRGSLLRKAEGLNDETARWSPVVSGTSILWLIDHMAFVESIWFVNRFLGEGEIPPFRTSDSLQQALDNYAMVGQRVDDVIDRTADFDTMSMGDTGNEAVSMRWILTHLIGELARHAGHADIIRELIDESIGR</sequence>
<dbReference type="Gene3D" id="1.20.120.450">
    <property type="entry name" value="dinb family like domain"/>
    <property type="match status" value="1"/>
</dbReference>
<proteinExistence type="predicted"/>
<protein>
    <submittedName>
        <fullName evidence="1">Unannotated protein</fullName>
    </submittedName>
</protein>
<dbReference type="AlphaFoldDB" id="A0A6J5Y8T7"/>
<dbReference type="InterPro" id="IPR007061">
    <property type="entry name" value="MST-like"/>
</dbReference>
<name>A0A6J5Y8T7_9ZZZZ</name>
<evidence type="ECO:0000313" key="1">
    <source>
        <dbReference type="EMBL" id="CAB4322564.1"/>
    </source>
</evidence>
<dbReference type="InterPro" id="IPR034660">
    <property type="entry name" value="DinB/YfiT-like"/>
</dbReference>
<reference evidence="1" key="1">
    <citation type="submission" date="2020-05" db="EMBL/GenBank/DDBJ databases">
        <authorList>
            <person name="Chiriac C."/>
            <person name="Salcher M."/>
            <person name="Ghai R."/>
            <person name="Kavagutti S V."/>
        </authorList>
    </citation>
    <scope>NUCLEOTIDE SEQUENCE</scope>
</reference>
<accession>A0A6J5Y8T7</accession>